<evidence type="ECO:0000256" key="7">
    <source>
        <dbReference type="RuleBase" id="RU004516"/>
    </source>
</evidence>
<feature type="compositionally biased region" description="Basic residues" evidence="9">
    <location>
        <begin position="177"/>
        <end position="186"/>
    </location>
</feature>
<dbReference type="HOGENOM" id="CLU_031922_2_0_1"/>
<dbReference type="InterPro" id="IPR001544">
    <property type="entry name" value="Aminotrans_IV"/>
</dbReference>
<dbReference type="PROSITE" id="PS00770">
    <property type="entry name" value="AA_TRANSFER_CLASS_4"/>
    <property type="match status" value="1"/>
</dbReference>
<dbReference type="FunFam" id="3.30.470.10:FF:000003">
    <property type="entry name" value="Branched-chain-amino-acid aminotransferase"/>
    <property type="match status" value="1"/>
</dbReference>
<dbReference type="STRING" id="40148.A0A0D9ZP51"/>
<dbReference type="CDD" id="cd01557">
    <property type="entry name" value="BCAT_beta_family"/>
    <property type="match status" value="1"/>
</dbReference>
<keyword evidence="4 8" id="KW-0808">Transferase</keyword>
<dbReference type="AlphaFoldDB" id="A0A0D9ZP51"/>
<dbReference type="FunFam" id="3.20.10.10:FF:000003">
    <property type="entry name" value="Branched-chain-amino-acid aminotransferase"/>
    <property type="match status" value="1"/>
</dbReference>
<dbReference type="GO" id="GO:0009507">
    <property type="term" value="C:chloroplast"/>
    <property type="evidence" value="ECO:0007669"/>
    <property type="project" value="TreeGrafter"/>
</dbReference>
<dbReference type="Gene3D" id="3.20.10.10">
    <property type="entry name" value="D-amino Acid Aminotransferase, subunit A, domain 2"/>
    <property type="match status" value="1"/>
</dbReference>
<dbReference type="GO" id="GO:0052656">
    <property type="term" value="F:L-isoleucine-2-oxoglutarate transaminase activity"/>
    <property type="evidence" value="ECO:0007669"/>
    <property type="project" value="RHEA"/>
</dbReference>
<evidence type="ECO:0000256" key="9">
    <source>
        <dbReference type="SAM" id="MobiDB-lite"/>
    </source>
</evidence>
<dbReference type="InterPro" id="IPR043131">
    <property type="entry name" value="BCAT-like_N"/>
</dbReference>
<name>A0A0D9ZP51_9ORYZ</name>
<dbReference type="InterPro" id="IPR036038">
    <property type="entry name" value="Aminotransferase-like"/>
</dbReference>
<dbReference type="PANTHER" id="PTHR42825:SF1">
    <property type="entry name" value="BRANCHED-CHAIN-AMINO-ACID AMINOTRANSFERASE"/>
    <property type="match status" value="1"/>
</dbReference>
<dbReference type="GO" id="GO:0008652">
    <property type="term" value="P:amino acid biosynthetic process"/>
    <property type="evidence" value="ECO:0007669"/>
    <property type="project" value="UniProtKB-KW"/>
</dbReference>
<evidence type="ECO:0000256" key="2">
    <source>
        <dbReference type="ARBA" id="ARBA00009320"/>
    </source>
</evidence>
<feature type="compositionally biased region" description="Basic residues" evidence="9">
    <location>
        <begin position="76"/>
        <end position="85"/>
    </location>
</feature>
<keyword evidence="11" id="KW-1185">Reference proteome</keyword>
<dbReference type="Gene3D" id="3.30.470.10">
    <property type="match status" value="1"/>
</dbReference>
<keyword evidence="8" id="KW-0028">Amino-acid biosynthesis</keyword>
<evidence type="ECO:0000256" key="8">
    <source>
        <dbReference type="RuleBase" id="RU004517"/>
    </source>
</evidence>
<evidence type="ECO:0000313" key="10">
    <source>
        <dbReference type="EnsemblPlants" id="OGLUM04G21470.3"/>
    </source>
</evidence>
<dbReference type="Gramene" id="OGLUM04G21470.3">
    <property type="protein sequence ID" value="OGLUM04G21470.3"/>
    <property type="gene ID" value="OGLUM04G21470"/>
</dbReference>
<comment type="catalytic activity">
    <reaction evidence="8">
        <text>L-valine + 2-oxoglutarate = 3-methyl-2-oxobutanoate + L-glutamate</text>
        <dbReference type="Rhea" id="RHEA:24813"/>
        <dbReference type="ChEBI" id="CHEBI:11851"/>
        <dbReference type="ChEBI" id="CHEBI:16810"/>
        <dbReference type="ChEBI" id="CHEBI:29985"/>
        <dbReference type="ChEBI" id="CHEBI:57762"/>
        <dbReference type="EC" id="2.6.1.42"/>
    </reaction>
</comment>
<evidence type="ECO:0000256" key="3">
    <source>
        <dbReference type="ARBA" id="ARBA00022576"/>
    </source>
</evidence>
<dbReference type="GO" id="GO:0009082">
    <property type="term" value="P:branched-chain amino acid biosynthetic process"/>
    <property type="evidence" value="ECO:0007669"/>
    <property type="project" value="UniProtKB-KW"/>
</dbReference>
<comment type="similarity">
    <text evidence="2 6">Belongs to the class-IV pyridoxal-phosphate-dependent aminotransferase family.</text>
</comment>
<dbReference type="InterPro" id="IPR018300">
    <property type="entry name" value="Aminotrans_IV_CS"/>
</dbReference>
<dbReference type="Pfam" id="PF01063">
    <property type="entry name" value="Aminotran_4"/>
    <property type="match status" value="1"/>
</dbReference>
<sequence length="548" mass="59239">MGPTDPPSPYPIVETCDVCGPRHVQVRNSETTVAVAAAACFKAGFLPPTAWAHAPPERRVGPASPPPGANGNPSRRLGRSPRRRSSSPPAQPSATNHARAPPSRLRSPRRATTQPPRPSAARKGGGGGGRRLTANGAPPACGCGRPRSRTRRRVAVPDAPSSRALSPHSEAIGGGLRRSRRLQRRGCRQEEPVVNSGTADLVDFNWETLGFQPVPTDFMYVMRCSEEGVFTKGELVPYGPIELNPAAGVLNYGQGLLEGLRAHRKEDGSVLLFRPDENALRMRVGADRLCMPAPSVEQFLEAIKLTILANKRWVPPTGKGSLYIRPLLIGSGAILGVAPAPEYTFVVFACPVGHYFKDGLSPISLLTEEEYQCAAPGGTGDIKTIGNYASVITFSFLQAESAVYAKERAKERGHSDVLYLDPVHKKFVEELSSCNIFMVKDNIISTPLLTGTVLPGITRRSIIEYARSLGFQVEECLITIDELLDADEVFCTGTSVVLSSVGCIVYQGRRVEYGNQKFRTVSQQLYSALTAIQKGLVEDSMGWTVQLN</sequence>
<reference evidence="10" key="1">
    <citation type="submission" date="2015-04" db="UniProtKB">
        <authorList>
            <consortium name="EnsemblPlants"/>
        </authorList>
    </citation>
    <scope>IDENTIFICATION</scope>
</reference>
<dbReference type="InterPro" id="IPR033939">
    <property type="entry name" value="BCAT_family"/>
</dbReference>
<organism evidence="10">
    <name type="scientific">Oryza glumipatula</name>
    <dbReference type="NCBI Taxonomy" id="40148"/>
    <lineage>
        <taxon>Eukaryota</taxon>
        <taxon>Viridiplantae</taxon>
        <taxon>Streptophyta</taxon>
        <taxon>Embryophyta</taxon>
        <taxon>Tracheophyta</taxon>
        <taxon>Spermatophyta</taxon>
        <taxon>Magnoliopsida</taxon>
        <taxon>Liliopsida</taxon>
        <taxon>Poales</taxon>
        <taxon>Poaceae</taxon>
        <taxon>BOP clade</taxon>
        <taxon>Oryzoideae</taxon>
        <taxon>Oryzeae</taxon>
        <taxon>Oryzinae</taxon>
        <taxon>Oryza</taxon>
    </lineage>
</organism>
<evidence type="ECO:0000313" key="11">
    <source>
        <dbReference type="Proteomes" id="UP000026961"/>
    </source>
</evidence>
<comment type="catalytic activity">
    <reaction evidence="8">
        <text>L-leucine + 2-oxoglutarate = 4-methyl-2-oxopentanoate + L-glutamate</text>
        <dbReference type="Rhea" id="RHEA:18321"/>
        <dbReference type="ChEBI" id="CHEBI:16810"/>
        <dbReference type="ChEBI" id="CHEBI:17865"/>
        <dbReference type="ChEBI" id="CHEBI:29985"/>
        <dbReference type="ChEBI" id="CHEBI:57427"/>
        <dbReference type="EC" id="2.6.1.42"/>
    </reaction>
</comment>
<dbReference type="SUPFAM" id="SSF56752">
    <property type="entry name" value="D-aminoacid aminotransferase-like PLP-dependent enzymes"/>
    <property type="match status" value="1"/>
</dbReference>
<reference evidence="10" key="2">
    <citation type="submission" date="2018-05" db="EMBL/GenBank/DDBJ databases">
        <title>OgluRS3 (Oryza glumaepatula Reference Sequence Version 3).</title>
        <authorList>
            <person name="Zhang J."/>
            <person name="Kudrna D."/>
            <person name="Lee S."/>
            <person name="Talag J."/>
            <person name="Welchert J."/>
            <person name="Wing R.A."/>
        </authorList>
    </citation>
    <scope>NUCLEOTIDE SEQUENCE [LARGE SCALE GENOMIC DNA]</scope>
</reference>
<dbReference type="InterPro" id="IPR043132">
    <property type="entry name" value="BCAT-like_C"/>
</dbReference>
<keyword evidence="8" id="KW-0100">Branched-chain amino acid biosynthesis</keyword>
<dbReference type="InterPro" id="IPR005786">
    <property type="entry name" value="B_amino_transII"/>
</dbReference>
<dbReference type="NCBIfam" id="TIGR01123">
    <property type="entry name" value="ilvE_II"/>
    <property type="match status" value="1"/>
</dbReference>
<protein>
    <recommendedName>
        <fullName evidence="8">Branched-chain-amino-acid aminotransferase</fullName>
        <ecNumber evidence="8">2.6.1.42</ecNumber>
    </recommendedName>
</protein>
<comment type="catalytic activity">
    <reaction evidence="8">
        <text>L-isoleucine + 2-oxoglutarate = (S)-3-methyl-2-oxopentanoate + L-glutamate</text>
        <dbReference type="Rhea" id="RHEA:24801"/>
        <dbReference type="ChEBI" id="CHEBI:16810"/>
        <dbReference type="ChEBI" id="CHEBI:29985"/>
        <dbReference type="ChEBI" id="CHEBI:35146"/>
        <dbReference type="ChEBI" id="CHEBI:58045"/>
        <dbReference type="EC" id="2.6.1.42"/>
    </reaction>
</comment>
<dbReference type="eggNOG" id="KOG0975">
    <property type="taxonomic scope" value="Eukaryota"/>
</dbReference>
<dbReference type="EnsemblPlants" id="OGLUM04G21470.3">
    <property type="protein sequence ID" value="OGLUM04G21470.3"/>
    <property type="gene ID" value="OGLUM04G21470"/>
</dbReference>
<evidence type="ECO:0000256" key="1">
    <source>
        <dbReference type="ARBA" id="ARBA00001933"/>
    </source>
</evidence>
<dbReference type="Proteomes" id="UP000026961">
    <property type="component" value="Chromosome 4"/>
</dbReference>
<comment type="cofactor">
    <cofactor evidence="1 7">
        <name>pyridoxal 5'-phosphate</name>
        <dbReference type="ChEBI" id="CHEBI:597326"/>
    </cofactor>
</comment>
<dbReference type="PANTHER" id="PTHR42825">
    <property type="entry name" value="AMINO ACID AMINOTRANSFERASE"/>
    <property type="match status" value="1"/>
</dbReference>
<feature type="region of interest" description="Disordered" evidence="9">
    <location>
        <begin position="52"/>
        <end position="193"/>
    </location>
</feature>
<accession>A0A0D9ZP51</accession>
<keyword evidence="3 8" id="KW-0032">Aminotransferase</keyword>
<dbReference type="GO" id="GO:0052654">
    <property type="term" value="F:L-leucine-2-oxoglutarate transaminase activity"/>
    <property type="evidence" value="ECO:0007669"/>
    <property type="project" value="RHEA"/>
</dbReference>
<evidence type="ECO:0000256" key="6">
    <source>
        <dbReference type="RuleBase" id="RU004106"/>
    </source>
</evidence>
<dbReference type="GO" id="GO:0052655">
    <property type="term" value="F:L-valine-2-oxoglutarate transaminase activity"/>
    <property type="evidence" value="ECO:0007669"/>
    <property type="project" value="RHEA"/>
</dbReference>
<evidence type="ECO:0000256" key="4">
    <source>
        <dbReference type="ARBA" id="ARBA00022679"/>
    </source>
</evidence>
<keyword evidence="5 7" id="KW-0663">Pyridoxal phosphate</keyword>
<dbReference type="NCBIfam" id="NF009897">
    <property type="entry name" value="PRK13357.1"/>
    <property type="match status" value="1"/>
</dbReference>
<evidence type="ECO:0000256" key="5">
    <source>
        <dbReference type="ARBA" id="ARBA00022898"/>
    </source>
</evidence>
<dbReference type="EC" id="2.6.1.42" evidence="8"/>
<proteinExistence type="inferred from homology"/>